<name>A0AAF3EGG6_9BILA</name>
<dbReference type="WBParaSite" id="MBELARI_LOCUS13050">
    <property type="protein sequence ID" value="MBELARI_LOCUS13050"/>
    <property type="gene ID" value="MBELARI_LOCUS13050"/>
</dbReference>
<accession>A0AAF3EGG6</accession>
<sequence>MSESFEPIQAKIEDLDEIIDYLYSDFFKNDPLSIMKVPREMSEPTTRSVVTKGINAGFAYYLRNENGEIVALRSATIRTRDEPTYIKTDKADDKKHPFMEFNRKLFEKISLWDILPSDVNRILWISLISVRLDYTRQGLAKKLVTFDREEWKRQGLQAVCAIAAAIKSQKLFVEQLGFKVEAQLLHTEILSDTTGEQIVKCVDGTDRHQLVRLIL</sequence>
<dbReference type="Gene3D" id="3.40.630.30">
    <property type="match status" value="1"/>
</dbReference>
<dbReference type="PANTHER" id="PTHR20905:SF30">
    <property type="entry name" value="N-ACETYLTRANSFERASE DOMAIN-CONTAINING PROTEIN"/>
    <property type="match status" value="1"/>
</dbReference>
<evidence type="ECO:0000313" key="1">
    <source>
        <dbReference type="Proteomes" id="UP000887575"/>
    </source>
</evidence>
<proteinExistence type="predicted"/>
<evidence type="ECO:0000313" key="2">
    <source>
        <dbReference type="WBParaSite" id="MBELARI_LOCUS13050"/>
    </source>
</evidence>
<dbReference type="GO" id="GO:0008080">
    <property type="term" value="F:N-acetyltransferase activity"/>
    <property type="evidence" value="ECO:0007669"/>
    <property type="project" value="TreeGrafter"/>
</dbReference>
<dbReference type="Proteomes" id="UP000887575">
    <property type="component" value="Unassembled WGS sequence"/>
</dbReference>
<dbReference type="SUPFAM" id="SSF55729">
    <property type="entry name" value="Acyl-CoA N-acyltransferases (Nat)"/>
    <property type="match status" value="1"/>
</dbReference>
<dbReference type="AlphaFoldDB" id="A0AAF3EGG6"/>
<reference evidence="2" key="1">
    <citation type="submission" date="2024-02" db="UniProtKB">
        <authorList>
            <consortium name="WormBaseParasite"/>
        </authorList>
    </citation>
    <scope>IDENTIFICATION</scope>
</reference>
<dbReference type="PANTHER" id="PTHR20905">
    <property type="entry name" value="N-ACETYLTRANSFERASE-RELATED"/>
    <property type="match status" value="1"/>
</dbReference>
<dbReference type="InterPro" id="IPR016181">
    <property type="entry name" value="Acyl_CoA_acyltransferase"/>
</dbReference>
<protein>
    <submittedName>
        <fullName evidence="2">N-acetyltransferase domain-containing protein</fullName>
    </submittedName>
</protein>
<organism evidence="1 2">
    <name type="scientific">Mesorhabditis belari</name>
    <dbReference type="NCBI Taxonomy" id="2138241"/>
    <lineage>
        <taxon>Eukaryota</taxon>
        <taxon>Metazoa</taxon>
        <taxon>Ecdysozoa</taxon>
        <taxon>Nematoda</taxon>
        <taxon>Chromadorea</taxon>
        <taxon>Rhabditida</taxon>
        <taxon>Rhabditina</taxon>
        <taxon>Rhabditomorpha</taxon>
        <taxon>Rhabditoidea</taxon>
        <taxon>Rhabditidae</taxon>
        <taxon>Mesorhabditinae</taxon>
        <taxon>Mesorhabditis</taxon>
    </lineage>
</organism>
<keyword evidence="1" id="KW-1185">Reference proteome</keyword>